<dbReference type="AlphaFoldDB" id="A0A9W7DZ02"/>
<dbReference type="InterPro" id="IPR051951">
    <property type="entry name" value="UNC-93_regulatory"/>
</dbReference>
<comment type="caution">
    <text evidence="4">The sequence shown here is derived from an EMBL/GenBank/DDBJ whole genome shotgun (WGS) entry which is preliminary data.</text>
</comment>
<feature type="region of interest" description="Disordered" evidence="2">
    <location>
        <begin position="1"/>
        <end position="24"/>
    </location>
</feature>
<feature type="transmembrane region" description="Helical" evidence="3">
    <location>
        <begin position="208"/>
        <end position="229"/>
    </location>
</feature>
<reference evidence="4" key="1">
    <citation type="submission" date="2022-07" db="EMBL/GenBank/DDBJ databases">
        <title>Genome analysis of Parmales, a sister group of diatoms, reveals the evolutionary specialization of diatoms from phago-mixotrophs to photoautotrophs.</title>
        <authorList>
            <person name="Ban H."/>
            <person name="Sato S."/>
            <person name="Yoshikawa S."/>
            <person name="Kazumasa Y."/>
            <person name="Nakamura Y."/>
            <person name="Ichinomiya M."/>
            <person name="Saitoh K."/>
            <person name="Sato N."/>
            <person name="Blanc-Mathieu R."/>
            <person name="Endo H."/>
            <person name="Kuwata A."/>
            <person name="Ogata H."/>
        </authorList>
    </citation>
    <scope>NUCLEOTIDE SEQUENCE</scope>
</reference>
<dbReference type="OrthoDB" id="425072at2759"/>
<feature type="transmembrane region" description="Helical" evidence="3">
    <location>
        <begin position="428"/>
        <end position="449"/>
    </location>
</feature>
<keyword evidence="3" id="KW-0812">Transmembrane</keyword>
<keyword evidence="3" id="KW-1133">Transmembrane helix</keyword>
<evidence type="ECO:0000313" key="4">
    <source>
        <dbReference type="EMBL" id="GMH59943.1"/>
    </source>
</evidence>
<dbReference type="Proteomes" id="UP001165082">
    <property type="component" value="Unassembled WGS sequence"/>
</dbReference>
<proteinExistence type="inferred from homology"/>
<feature type="transmembrane region" description="Helical" evidence="3">
    <location>
        <begin position="37"/>
        <end position="58"/>
    </location>
</feature>
<feature type="transmembrane region" description="Helical" evidence="3">
    <location>
        <begin position="105"/>
        <end position="125"/>
    </location>
</feature>
<evidence type="ECO:0000256" key="2">
    <source>
        <dbReference type="SAM" id="MobiDB-lite"/>
    </source>
</evidence>
<feature type="transmembrane region" description="Helical" evidence="3">
    <location>
        <begin position="326"/>
        <end position="344"/>
    </location>
</feature>
<feature type="transmembrane region" description="Helical" evidence="3">
    <location>
        <begin position="295"/>
        <end position="314"/>
    </location>
</feature>
<feature type="transmembrane region" description="Helical" evidence="3">
    <location>
        <begin position="131"/>
        <end position="151"/>
    </location>
</feature>
<evidence type="ECO:0000256" key="3">
    <source>
        <dbReference type="SAM" id="Phobius"/>
    </source>
</evidence>
<accession>A0A9W7DZ02</accession>
<protein>
    <submittedName>
        <fullName evidence="4">Uncharacterized protein</fullName>
    </submittedName>
</protein>
<dbReference type="Pfam" id="PF07690">
    <property type="entry name" value="MFS_1"/>
    <property type="match status" value="1"/>
</dbReference>
<evidence type="ECO:0000313" key="5">
    <source>
        <dbReference type="Proteomes" id="UP001165082"/>
    </source>
</evidence>
<feature type="transmembrane region" description="Helical" evidence="3">
    <location>
        <begin position="163"/>
        <end position="188"/>
    </location>
</feature>
<keyword evidence="3" id="KW-0472">Membrane</keyword>
<dbReference type="SUPFAM" id="SSF103473">
    <property type="entry name" value="MFS general substrate transporter"/>
    <property type="match status" value="1"/>
</dbReference>
<evidence type="ECO:0000256" key="1">
    <source>
        <dbReference type="ARBA" id="ARBA00009172"/>
    </source>
</evidence>
<feature type="transmembrane region" description="Helical" evidence="3">
    <location>
        <begin position="387"/>
        <end position="408"/>
    </location>
</feature>
<dbReference type="InterPro" id="IPR036259">
    <property type="entry name" value="MFS_trans_sf"/>
</dbReference>
<gene>
    <name evidence="4" type="ORF">TrRE_jg3517</name>
</gene>
<feature type="transmembrane region" description="Helical" evidence="3">
    <location>
        <begin position="78"/>
        <end position="96"/>
    </location>
</feature>
<sequence>MPNPAKTPLLRDDPPYSRTTSRSSMSAMTPSQIIKTFVLMAICFSANHGAVTACLGLSSSRLGDLTFLDADLGTWQSGALYLSYTLSAVFGATLIVKRLGARDGIFTGLVIYCVYVSCFLLASIVPDTAKWPVAITGALIGGVGGGFLWTAQGAYFGKTAEAYALAAAIPKEEATAYLGGIFAFFYLFEEVVLKALSTLITETLGLDWLVVFITYTIISALSAFGILFVHKFPVEVDEDDSKPLCYKVQSATRLLSTDPKMKYMIPLNAVFGFAAAFLTAYVAGQVVSRADLDNYIGVFTAIPAGVAAILSLVTGRVAKYTGKGPVLIGGAVAFGCLAAMFMIYPEGDSWAFLITAFTLMGIGRSTFEGTLRATFADYFSKDLEGAFANIILQSGLSSATAFFLFPHFGCSKDSSSTYCVEYKDGSYHNVLVLELVVILTAVLAIFGYLRASALDRKEKEKDRLAKEFANPV</sequence>
<dbReference type="PANTHER" id="PTHR19444:SF13">
    <property type="entry name" value="PROTEIN UNC-93 HOMOLOG A"/>
    <property type="match status" value="1"/>
</dbReference>
<feature type="transmembrane region" description="Helical" evidence="3">
    <location>
        <begin position="350"/>
        <end position="367"/>
    </location>
</feature>
<dbReference type="PANTHER" id="PTHR19444">
    <property type="entry name" value="UNC-93 RELATED"/>
    <property type="match status" value="1"/>
</dbReference>
<name>A0A9W7DZ02_9STRA</name>
<keyword evidence="5" id="KW-1185">Reference proteome</keyword>
<comment type="similarity">
    <text evidence="1">Belongs to the unc-93 family.</text>
</comment>
<organism evidence="4 5">
    <name type="scientific">Triparma retinervis</name>
    <dbReference type="NCBI Taxonomy" id="2557542"/>
    <lineage>
        <taxon>Eukaryota</taxon>
        <taxon>Sar</taxon>
        <taxon>Stramenopiles</taxon>
        <taxon>Ochrophyta</taxon>
        <taxon>Bolidophyceae</taxon>
        <taxon>Parmales</taxon>
        <taxon>Triparmaceae</taxon>
        <taxon>Triparma</taxon>
    </lineage>
</organism>
<dbReference type="EMBL" id="BRXZ01001010">
    <property type="protein sequence ID" value="GMH59943.1"/>
    <property type="molecule type" value="Genomic_DNA"/>
</dbReference>
<dbReference type="InterPro" id="IPR011701">
    <property type="entry name" value="MFS"/>
</dbReference>
<dbReference type="Gene3D" id="1.20.1250.20">
    <property type="entry name" value="MFS general substrate transporter like domains"/>
    <property type="match status" value="2"/>
</dbReference>
<dbReference type="GO" id="GO:0022857">
    <property type="term" value="F:transmembrane transporter activity"/>
    <property type="evidence" value="ECO:0007669"/>
    <property type="project" value="InterPro"/>
</dbReference>
<feature type="transmembrane region" description="Helical" evidence="3">
    <location>
        <begin position="263"/>
        <end position="283"/>
    </location>
</feature>